<gene>
    <name evidence="1" type="ORF">AA12717_0544</name>
</gene>
<dbReference type="Proteomes" id="UP001060895">
    <property type="component" value="Unassembled WGS sequence"/>
</dbReference>
<accession>A0ABQ0P3G2</accession>
<name>A0ABQ0P3G2_9PROT</name>
<keyword evidence="2" id="KW-1185">Reference proteome</keyword>
<evidence type="ECO:0000313" key="2">
    <source>
        <dbReference type="Proteomes" id="UP001060895"/>
    </source>
</evidence>
<comment type="caution">
    <text evidence="1">The sequence shown here is derived from an EMBL/GenBank/DDBJ whole genome shotgun (WGS) entry which is preliminary data.</text>
</comment>
<organism evidence="1 2">
    <name type="scientific">Gluconacetobacter sacchari DSM 12717</name>
    <dbReference type="NCBI Taxonomy" id="1307940"/>
    <lineage>
        <taxon>Bacteria</taxon>
        <taxon>Pseudomonadati</taxon>
        <taxon>Pseudomonadota</taxon>
        <taxon>Alphaproteobacteria</taxon>
        <taxon>Acetobacterales</taxon>
        <taxon>Acetobacteraceae</taxon>
        <taxon>Gluconacetobacter</taxon>
    </lineage>
</organism>
<dbReference type="EMBL" id="BAQP01000017">
    <property type="protein sequence ID" value="GBQ20351.1"/>
    <property type="molecule type" value="Genomic_DNA"/>
</dbReference>
<sequence length="86" mass="9001">MSWRETDADAWGTVAGRIFPPTLTVGSAIAGGFDRMLAVECPVPAGAVVPSRADAARTAAAGARSAVAQERQRIRRRVTITHLISG</sequence>
<evidence type="ECO:0000313" key="1">
    <source>
        <dbReference type="EMBL" id="GBQ20351.1"/>
    </source>
</evidence>
<reference evidence="1" key="1">
    <citation type="submission" date="2013-04" db="EMBL/GenBank/DDBJ databases">
        <title>The genome sequencing project of 58 acetic acid bacteria.</title>
        <authorList>
            <person name="Okamoto-Kainuma A."/>
            <person name="Ishikawa M."/>
            <person name="Umino S."/>
            <person name="Koizumi Y."/>
            <person name="Shiwa Y."/>
            <person name="Yoshikawa H."/>
            <person name="Matsutani M."/>
            <person name="Matsushita K."/>
        </authorList>
    </citation>
    <scope>NUCLEOTIDE SEQUENCE</scope>
    <source>
        <strain evidence="1">DSM 12717</strain>
    </source>
</reference>
<protein>
    <submittedName>
        <fullName evidence="1">Uncharacterized protein</fullName>
    </submittedName>
</protein>
<proteinExistence type="predicted"/>